<reference evidence="1" key="1">
    <citation type="submission" date="2021-06" db="EMBL/GenBank/DDBJ databases">
        <title>Parelaphostrongylus tenuis whole genome reference sequence.</title>
        <authorList>
            <person name="Garwood T.J."/>
            <person name="Larsen P.A."/>
            <person name="Fountain-Jones N.M."/>
            <person name="Garbe J.R."/>
            <person name="Macchietto M.G."/>
            <person name="Kania S.A."/>
            <person name="Gerhold R.W."/>
            <person name="Richards J.E."/>
            <person name="Wolf T.M."/>
        </authorList>
    </citation>
    <scope>NUCLEOTIDE SEQUENCE</scope>
    <source>
        <strain evidence="1">MNPRO001-30</strain>
        <tissue evidence="1">Meninges</tissue>
    </source>
</reference>
<comment type="caution">
    <text evidence="1">The sequence shown here is derived from an EMBL/GenBank/DDBJ whole genome shotgun (WGS) entry which is preliminary data.</text>
</comment>
<dbReference type="AlphaFoldDB" id="A0AAD5N712"/>
<name>A0AAD5N712_PARTN</name>
<keyword evidence="2" id="KW-1185">Reference proteome</keyword>
<sequence>MDQLVLPAENLFFEKDTRTLKSSGALQLFGKTFSHVPLIDGLIESLKNNSKTVTDDDILFGRQVGSMR</sequence>
<proteinExistence type="predicted"/>
<protein>
    <submittedName>
        <fullName evidence="1">Uncharacterized protein</fullName>
    </submittedName>
</protein>
<evidence type="ECO:0000313" key="2">
    <source>
        <dbReference type="Proteomes" id="UP001196413"/>
    </source>
</evidence>
<dbReference type="Proteomes" id="UP001196413">
    <property type="component" value="Unassembled WGS sequence"/>
</dbReference>
<dbReference type="EMBL" id="JAHQIW010003597">
    <property type="protein sequence ID" value="KAJ1359339.1"/>
    <property type="molecule type" value="Genomic_DNA"/>
</dbReference>
<accession>A0AAD5N712</accession>
<evidence type="ECO:0000313" key="1">
    <source>
        <dbReference type="EMBL" id="KAJ1359339.1"/>
    </source>
</evidence>
<gene>
    <name evidence="1" type="ORF">KIN20_018035</name>
</gene>
<organism evidence="1 2">
    <name type="scientific">Parelaphostrongylus tenuis</name>
    <name type="common">Meningeal worm</name>
    <dbReference type="NCBI Taxonomy" id="148309"/>
    <lineage>
        <taxon>Eukaryota</taxon>
        <taxon>Metazoa</taxon>
        <taxon>Ecdysozoa</taxon>
        <taxon>Nematoda</taxon>
        <taxon>Chromadorea</taxon>
        <taxon>Rhabditida</taxon>
        <taxon>Rhabditina</taxon>
        <taxon>Rhabditomorpha</taxon>
        <taxon>Strongyloidea</taxon>
        <taxon>Metastrongylidae</taxon>
        <taxon>Parelaphostrongylus</taxon>
    </lineage>
</organism>